<keyword evidence="3" id="KW-1185">Reference proteome</keyword>
<protein>
    <submittedName>
        <fullName evidence="2">Nucleic-acid-binding protein from transposon X-element</fullName>
    </submittedName>
</protein>
<sequence length="443" mass="49729">MNLKVFFNLIFQVSQLEHPLRCCNCDGNHAANWRQCPKFPGNKAPAPISNPAPTTARKNVSRQPRVLPSPVTQVNQSFSYADAIANKQRQNFPPLTQNSNVNLNQEKSAQDEGATCSEIIKSLILLMNQGIAGPQLLQAFKNCLPQLRQAPSGVDQALETFLVPGDPTPLVPNYRVYRTDRANINASRPGGGTCIYVKSNIEHHHFPLPYYQGVDATAIEVKLKNSPPLKIVSYYSQCSSGGVYKVLSASHLSQILSIGANVIVAGDFNARHSQWNVGNQNDSGRILHRFIKSRIELKLIAPTVPTKVDFYKNVYSTLDLAIFKNIPFNYNINVLNELSSDHFPVIIELETDISNLKLPQQLLTNWEDFRYLLQTKPLPPLNLSNPTDADTALSNVVDTMKEALRNSSRPKFSNNNLRLPKYIKDLVKSRNHARKIWQRTRRP</sequence>
<dbReference type="Proteomes" id="UP001054945">
    <property type="component" value="Unassembled WGS sequence"/>
</dbReference>
<evidence type="ECO:0000259" key="1">
    <source>
        <dbReference type="Pfam" id="PF14529"/>
    </source>
</evidence>
<dbReference type="AlphaFoldDB" id="A0AAV4MW33"/>
<proteinExistence type="predicted"/>
<dbReference type="SUPFAM" id="SSF56219">
    <property type="entry name" value="DNase I-like"/>
    <property type="match status" value="1"/>
</dbReference>
<dbReference type="InterPro" id="IPR005135">
    <property type="entry name" value="Endo/exonuclease/phosphatase"/>
</dbReference>
<reference evidence="2 3" key="1">
    <citation type="submission" date="2021-06" db="EMBL/GenBank/DDBJ databases">
        <title>Caerostris extrusa draft genome.</title>
        <authorList>
            <person name="Kono N."/>
            <person name="Arakawa K."/>
        </authorList>
    </citation>
    <scope>NUCLEOTIDE SEQUENCE [LARGE SCALE GENOMIC DNA]</scope>
</reference>
<dbReference type="GO" id="GO:0003824">
    <property type="term" value="F:catalytic activity"/>
    <property type="evidence" value="ECO:0007669"/>
    <property type="project" value="InterPro"/>
</dbReference>
<dbReference type="InterPro" id="IPR036691">
    <property type="entry name" value="Endo/exonu/phosph_ase_sf"/>
</dbReference>
<dbReference type="EMBL" id="BPLR01020236">
    <property type="protein sequence ID" value="GIX76185.1"/>
    <property type="molecule type" value="Genomic_DNA"/>
</dbReference>
<name>A0AAV4MW33_CAEEX</name>
<dbReference type="Pfam" id="PF14529">
    <property type="entry name" value="Exo_endo_phos_2"/>
    <property type="match status" value="1"/>
</dbReference>
<evidence type="ECO:0000313" key="2">
    <source>
        <dbReference type="EMBL" id="GIX76185.1"/>
    </source>
</evidence>
<feature type="domain" description="Endonuclease/exonuclease/phosphatase" evidence="1">
    <location>
        <begin position="230"/>
        <end position="346"/>
    </location>
</feature>
<accession>A0AAV4MW33</accession>
<evidence type="ECO:0000313" key="3">
    <source>
        <dbReference type="Proteomes" id="UP001054945"/>
    </source>
</evidence>
<dbReference type="PANTHER" id="PTHR33273:SF2">
    <property type="entry name" value="ENDONUCLEASE_EXONUCLEASE_PHOSPHATASE DOMAIN-CONTAINING PROTEIN"/>
    <property type="match status" value="1"/>
</dbReference>
<dbReference type="PANTHER" id="PTHR33273">
    <property type="entry name" value="DOMAIN-CONTAINING PROTEIN, PUTATIVE-RELATED"/>
    <property type="match status" value="1"/>
</dbReference>
<dbReference type="Gene3D" id="3.60.10.10">
    <property type="entry name" value="Endonuclease/exonuclease/phosphatase"/>
    <property type="match status" value="1"/>
</dbReference>
<organism evidence="2 3">
    <name type="scientific">Caerostris extrusa</name>
    <name type="common">Bark spider</name>
    <name type="synonym">Caerostris bankana</name>
    <dbReference type="NCBI Taxonomy" id="172846"/>
    <lineage>
        <taxon>Eukaryota</taxon>
        <taxon>Metazoa</taxon>
        <taxon>Ecdysozoa</taxon>
        <taxon>Arthropoda</taxon>
        <taxon>Chelicerata</taxon>
        <taxon>Arachnida</taxon>
        <taxon>Araneae</taxon>
        <taxon>Araneomorphae</taxon>
        <taxon>Entelegynae</taxon>
        <taxon>Araneoidea</taxon>
        <taxon>Araneidae</taxon>
        <taxon>Caerostris</taxon>
    </lineage>
</organism>
<comment type="caution">
    <text evidence="2">The sequence shown here is derived from an EMBL/GenBank/DDBJ whole genome shotgun (WGS) entry which is preliminary data.</text>
</comment>
<gene>
    <name evidence="2" type="primary">ORF1_105</name>
    <name evidence="2" type="ORF">CEXT_704751</name>
</gene>